<accession>A0A2U1K0E8</accession>
<proteinExistence type="predicted"/>
<evidence type="ECO:0000313" key="1">
    <source>
        <dbReference type="EMBL" id="PWA10941.1"/>
    </source>
</evidence>
<sequence>MNYQQKNKIGTLEKWLKENPNHPNRTTIETDLRTLKEEQIDIPLERDTFDLREQNINNV</sequence>
<dbReference type="RefSeq" id="WP_116760708.1">
    <property type="nucleotide sequence ID" value="NZ_QCZH01000002.1"/>
</dbReference>
<comment type="caution">
    <text evidence="1">The sequence shown here is derived from an EMBL/GenBank/DDBJ whole genome shotgun (WGS) entry which is preliminary data.</text>
</comment>
<keyword evidence="2" id="KW-1185">Reference proteome</keyword>
<name>A0A2U1K0E8_9FLAO</name>
<dbReference type="Proteomes" id="UP000245618">
    <property type="component" value="Unassembled WGS sequence"/>
</dbReference>
<protein>
    <submittedName>
        <fullName evidence="1">Uncharacterized protein</fullName>
    </submittedName>
</protein>
<dbReference type="EMBL" id="QCZH01000002">
    <property type="protein sequence ID" value="PWA10941.1"/>
    <property type="molecule type" value="Genomic_DNA"/>
</dbReference>
<organism evidence="1 2">
    <name type="scientific">Flavobacterium laiguense</name>
    <dbReference type="NCBI Taxonomy" id="2169409"/>
    <lineage>
        <taxon>Bacteria</taxon>
        <taxon>Pseudomonadati</taxon>
        <taxon>Bacteroidota</taxon>
        <taxon>Flavobacteriia</taxon>
        <taxon>Flavobacteriales</taxon>
        <taxon>Flavobacteriaceae</taxon>
        <taxon>Flavobacterium</taxon>
    </lineage>
</organism>
<evidence type="ECO:0000313" key="2">
    <source>
        <dbReference type="Proteomes" id="UP000245618"/>
    </source>
</evidence>
<gene>
    <name evidence="1" type="ORF">DB891_03680</name>
</gene>
<dbReference type="OrthoDB" id="1371433at2"/>
<reference evidence="1 2" key="1">
    <citation type="submission" date="2018-04" db="EMBL/GenBank/DDBJ databases">
        <title>Flavobacterium sp. nov., isolated from glacier ice.</title>
        <authorList>
            <person name="Liu Q."/>
            <person name="Xin Y.-H."/>
        </authorList>
    </citation>
    <scope>NUCLEOTIDE SEQUENCE [LARGE SCALE GENOMIC DNA]</scope>
    <source>
        <strain evidence="1 2">LB2P30</strain>
    </source>
</reference>
<dbReference type="AlphaFoldDB" id="A0A2U1K0E8"/>